<dbReference type="PANTHER" id="PTHR47160">
    <property type="entry name" value="PUTATIVE-RELATED"/>
    <property type="match status" value="1"/>
</dbReference>
<reference evidence="2" key="1">
    <citation type="journal article" date="2013" name="J. Gen. Virol.">
        <title>Ultrastructural and genomic characterization of a second banchine polydnavirus confirms the existence of shared features within this ichnovirus lineage.</title>
        <authorList>
            <person name="Djoumad A."/>
            <person name="Stoltz D."/>
            <person name="Beliveau C."/>
            <person name="Boyle B."/>
            <person name="Kuhn L."/>
            <person name="Cusson M."/>
        </authorList>
    </citation>
    <scope>NUCLEOTIDE SEQUENCE</scope>
</reference>
<proteinExistence type="predicted"/>
<dbReference type="PANTHER" id="PTHR47160:SF10">
    <property type="entry name" value="MULE TRANSPOSASE DOMAIN-CONTAINING PROTEIN"/>
    <property type="match status" value="1"/>
</dbReference>
<accession>S5DR22</accession>
<organism evidence="2">
    <name type="scientific">Apophua simplicipes ichnovirus</name>
    <dbReference type="NCBI Taxonomy" id="1329648"/>
    <lineage>
        <taxon>Viruses</taxon>
        <taxon>Viruses incertae sedis</taxon>
        <taxon>Polydnaviriformidae</taxon>
        <taxon>Ichnoviriform</taxon>
    </lineage>
</organism>
<evidence type="ECO:0000259" key="1">
    <source>
        <dbReference type="Pfam" id="PF10551"/>
    </source>
</evidence>
<dbReference type="Pfam" id="PF10551">
    <property type="entry name" value="MULE"/>
    <property type="match status" value="1"/>
</dbReference>
<evidence type="ECO:0000313" key="2">
    <source>
        <dbReference type="EMBL" id="AGQ20118.1"/>
    </source>
</evidence>
<dbReference type="EMBL" id="KC752215">
    <property type="protein sequence ID" value="AGQ20118.1"/>
    <property type="molecule type" value="Genomic_DNA"/>
</dbReference>
<dbReference type="InterPro" id="IPR018289">
    <property type="entry name" value="MULE_transposase_dom"/>
</dbReference>
<sequence length="389" mass="45077">MIKTKARTTNEKTGSIVAAGVATASAAVAAILPNIRCLAHTVQRNRRKTNPRPAVPKCHMDLVLPPSYCETKKGENFLIKDSGEPDRYLMFGTDENLDILAKCSEWFADGTFFKEKFLFSQLYMIHGRYEGSVIPLVYTFLPNKSKEIYRAVLLELQRLRPEMEPRRIMIDFEMASIRAFQEIFPNAQVKGCYFHLRQSFIRHIQLGKLNTLYTDDEFALQIKKIIALTFVPPEDVFSTFQKLKKSTFYVKNIELLSGLLEYAETTWLGTPKRRNRGQKPPMFSIEMWNHYSSVVNDEPRTNNHAEGWFRKMSSQAQKSNSTIWTILDSIIEEQGSVEFQIGQIIAGYKLNYKRKRNKNFDEKLKQIVKNYKQRDTAKYLRGIAQNINL</sequence>
<feature type="domain" description="MULE transposase" evidence="1">
    <location>
        <begin position="106"/>
        <end position="198"/>
    </location>
</feature>
<name>S5DR22_9VIRU</name>
<protein>
    <submittedName>
        <fullName evidence="2">AsIV-cont00009-ORF1</fullName>
    </submittedName>
</protein>